<comment type="caution">
    <text evidence="2">The sequence shown here is derived from an EMBL/GenBank/DDBJ whole genome shotgun (WGS) entry which is preliminary data.</text>
</comment>
<dbReference type="AlphaFoldDB" id="A0A270BIB1"/>
<evidence type="ECO:0000313" key="2">
    <source>
        <dbReference type="EMBL" id="PAL24759.1"/>
    </source>
</evidence>
<feature type="region of interest" description="Disordered" evidence="1">
    <location>
        <begin position="1"/>
        <end position="38"/>
    </location>
</feature>
<keyword evidence="3" id="KW-1185">Reference proteome</keyword>
<dbReference type="EMBL" id="NDFP01000008">
    <property type="protein sequence ID" value="PAL24759.1"/>
    <property type="molecule type" value="Genomic_DNA"/>
</dbReference>
<feature type="compositionally biased region" description="Gly residues" evidence="1">
    <location>
        <begin position="26"/>
        <end position="35"/>
    </location>
</feature>
<reference evidence="2 3" key="1">
    <citation type="submission" date="2017-04" db="EMBL/GenBank/DDBJ databases">
        <title>Kefir bacterial isolates.</title>
        <authorList>
            <person name="Kim Y."/>
            <person name="Blasche S."/>
            <person name="Patil K.R."/>
        </authorList>
    </citation>
    <scope>NUCLEOTIDE SEQUENCE [LARGE SCALE GENOMIC DNA]</scope>
    <source>
        <strain evidence="2 3">KR-2</strain>
    </source>
</reference>
<accession>A0A270BIB1</accession>
<organism evidence="2 3">
    <name type="scientific">Acetobacter syzygii</name>
    <dbReference type="NCBI Taxonomy" id="146476"/>
    <lineage>
        <taxon>Bacteria</taxon>
        <taxon>Pseudomonadati</taxon>
        <taxon>Pseudomonadota</taxon>
        <taxon>Alphaproteobacteria</taxon>
        <taxon>Acetobacterales</taxon>
        <taxon>Acetobacteraceae</taxon>
        <taxon>Acetobacter</taxon>
    </lineage>
</organism>
<evidence type="ECO:0000313" key="3">
    <source>
        <dbReference type="Proteomes" id="UP000216033"/>
    </source>
</evidence>
<dbReference type="Proteomes" id="UP000216033">
    <property type="component" value="Unassembled WGS sequence"/>
</dbReference>
<gene>
    <name evidence="2" type="ORF">B9K05_08660</name>
</gene>
<protein>
    <submittedName>
        <fullName evidence="2">Uncharacterized protein</fullName>
    </submittedName>
</protein>
<proteinExistence type="predicted"/>
<sequence>MPAAHAGEWSKKSRTPAPCDRLVPLWGGGGQGGARGKGRFNKLKKATMGEWKKLPWAVKG</sequence>
<evidence type="ECO:0000256" key="1">
    <source>
        <dbReference type="SAM" id="MobiDB-lite"/>
    </source>
</evidence>
<name>A0A270BIB1_9PROT</name>